<sequence>MANNKSSGIDLMLELVDSRWKALIIDSLSYGEQKYSELKSSLSDIPCKEMTSEIRDLKNNRIIERISHGPTPVVVYFRLTPLGEEIHTMLLDSVNWKDMTPVSSTTNSFDQQ</sequence>
<evidence type="ECO:0000313" key="6">
    <source>
        <dbReference type="Proteomes" id="UP000036106"/>
    </source>
</evidence>
<reference evidence="6" key="1">
    <citation type="submission" date="2015-07" db="EMBL/GenBank/DDBJ databases">
        <title>Lactobacillus ginsenosidimutans/EMML 3141/ whole genome sequencing.</title>
        <authorList>
            <person name="Kim M.K."/>
            <person name="Im W.-T."/>
            <person name="Srinivasan S."/>
            <person name="Lee J.-J."/>
        </authorList>
    </citation>
    <scope>NUCLEOTIDE SEQUENCE [LARGE SCALE GENOMIC DNA]</scope>
    <source>
        <strain evidence="6">EMML 3041</strain>
    </source>
</reference>
<dbReference type="KEGG" id="lgn:ABM34_07740"/>
<dbReference type="InterPro" id="IPR002577">
    <property type="entry name" value="HTH_HxlR"/>
</dbReference>
<accession>A0A0H4R159</accession>
<feature type="domain" description="HTH hxlR-type" evidence="4">
    <location>
        <begin position="6"/>
        <end position="105"/>
    </location>
</feature>
<organism evidence="5 6">
    <name type="scientific">Companilactobacillus ginsenosidimutans</name>
    <dbReference type="NCBI Taxonomy" id="1007676"/>
    <lineage>
        <taxon>Bacteria</taxon>
        <taxon>Bacillati</taxon>
        <taxon>Bacillota</taxon>
        <taxon>Bacilli</taxon>
        <taxon>Lactobacillales</taxon>
        <taxon>Lactobacillaceae</taxon>
        <taxon>Companilactobacillus</taxon>
    </lineage>
</organism>
<dbReference type="InterPro" id="IPR036390">
    <property type="entry name" value="WH_DNA-bd_sf"/>
</dbReference>
<keyword evidence="1" id="KW-0805">Transcription regulation</keyword>
<protein>
    <recommendedName>
        <fullName evidence="4">HTH hxlR-type domain-containing protein</fullName>
    </recommendedName>
</protein>
<dbReference type="PANTHER" id="PTHR33204">
    <property type="entry name" value="TRANSCRIPTIONAL REGULATOR, MARR FAMILY"/>
    <property type="match status" value="1"/>
</dbReference>
<dbReference type="AlphaFoldDB" id="A0A0H4R159"/>
<gene>
    <name evidence="5" type="ORF">ABM34_07740</name>
</gene>
<dbReference type="PATRIC" id="fig|1007676.4.peg.1556"/>
<dbReference type="GO" id="GO:0003677">
    <property type="term" value="F:DNA binding"/>
    <property type="evidence" value="ECO:0007669"/>
    <property type="project" value="UniProtKB-KW"/>
</dbReference>
<evidence type="ECO:0000313" key="5">
    <source>
        <dbReference type="EMBL" id="AKP67435.1"/>
    </source>
</evidence>
<evidence type="ECO:0000256" key="1">
    <source>
        <dbReference type="ARBA" id="ARBA00023015"/>
    </source>
</evidence>
<dbReference type="RefSeq" id="WP_048704753.1">
    <property type="nucleotide sequence ID" value="NZ_CP012034.1"/>
</dbReference>
<dbReference type="PROSITE" id="PS51118">
    <property type="entry name" value="HTH_HXLR"/>
    <property type="match status" value="1"/>
</dbReference>
<name>A0A0H4R159_9LACO</name>
<dbReference type="PANTHER" id="PTHR33204:SF37">
    <property type="entry name" value="HTH-TYPE TRANSCRIPTIONAL REGULATOR YODB"/>
    <property type="match status" value="1"/>
</dbReference>
<keyword evidence="6" id="KW-1185">Reference proteome</keyword>
<evidence type="ECO:0000259" key="4">
    <source>
        <dbReference type="PROSITE" id="PS51118"/>
    </source>
</evidence>
<dbReference type="Gene3D" id="1.10.10.10">
    <property type="entry name" value="Winged helix-like DNA-binding domain superfamily/Winged helix DNA-binding domain"/>
    <property type="match status" value="1"/>
</dbReference>
<keyword evidence="3" id="KW-0804">Transcription</keyword>
<dbReference type="EMBL" id="CP012034">
    <property type="protein sequence ID" value="AKP67435.1"/>
    <property type="molecule type" value="Genomic_DNA"/>
</dbReference>
<keyword evidence="2" id="KW-0238">DNA-binding</keyword>
<dbReference type="Pfam" id="PF01638">
    <property type="entry name" value="HxlR"/>
    <property type="match status" value="1"/>
</dbReference>
<proteinExistence type="predicted"/>
<dbReference type="OrthoDB" id="9800966at2"/>
<dbReference type="Proteomes" id="UP000036106">
    <property type="component" value="Chromosome"/>
</dbReference>
<evidence type="ECO:0000256" key="2">
    <source>
        <dbReference type="ARBA" id="ARBA00023125"/>
    </source>
</evidence>
<dbReference type="InterPro" id="IPR036388">
    <property type="entry name" value="WH-like_DNA-bd_sf"/>
</dbReference>
<dbReference type="SUPFAM" id="SSF46785">
    <property type="entry name" value="Winged helix' DNA-binding domain"/>
    <property type="match status" value="1"/>
</dbReference>
<evidence type="ECO:0000256" key="3">
    <source>
        <dbReference type="ARBA" id="ARBA00023163"/>
    </source>
</evidence>
<dbReference type="STRING" id="1007676.ABM34_07740"/>